<gene>
    <name evidence="2" type="ORF">FGO68_gene16793</name>
</gene>
<evidence type="ECO:0000313" key="2">
    <source>
        <dbReference type="EMBL" id="TNV85023.1"/>
    </source>
</evidence>
<accession>A0A8J8T8B6</accession>
<dbReference type="EMBL" id="RRYP01002210">
    <property type="protein sequence ID" value="TNV85023.1"/>
    <property type="molecule type" value="Genomic_DNA"/>
</dbReference>
<feature type="compositionally biased region" description="Basic and acidic residues" evidence="1">
    <location>
        <begin position="1"/>
        <end position="11"/>
    </location>
</feature>
<protein>
    <submittedName>
        <fullName evidence="2">Uncharacterized protein</fullName>
    </submittedName>
</protein>
<evidence type="ECO:0000313" key="3">
    <source>
        <dbReference type="Proteomes" id="UP000785679"/>
    </source>
</evidence>
<feature type="region of interest" description="Disordered" evidence="1">
    <location>
        <begin position="1"/>
        <end position="21"/>
    </location>
</feature>
<dbReference type="AlphaFoldDB" id="A0A8J8T8B6"/>
<organism evidence="2 3">
    <name type="scientific">Halteria grandinella</name>
    <dbReference type="NCBI Taxonomy" id="5974"/>
    <lineage>
        <taxon>Eukaryota</taxon>
        <taxon>Sar</taxon>
        <taxon>Alveolata</taxon>
        <taxon>Ciliophora</taxon>
        <taxon>Intramacronucleata</taxon>
        <taxon>Spirotrichea</taxon>
        <taxon>Stichotrichia</taxon>
        <taxon>Sporadotrichida</taxon>
        <taxon>Halteriidae</taxon>
        <taxon>Halteria</taxon>
    </lineage>
</organism>
<evidence type="ECO:0000256" key="1">
    <source>
        <dbReference type="SAM" id="MobiDB-lite"/>
    </source>
</evidence>
<keyword evidence="3" id="KW-1185">Reference proteome</keyword>
<reference evidence="2" key="1">
    <citation type="submission" date="2019-06" db="EMBL/GenBank/DDBJ databases">
        <authorList>
            <person name="Zheng W."/>
        </authorList>
    </citation>
    <scope>NUCLEOTIDE SEQUENCE</scope>
    <source>
        <strain evidence="2">QDHG01</strain>
    </source>
</reference>
<sequence length="135" mass="15377">MEAREKMDEKQSAQVPRRITSNRDAIDVAPIVKRQSSNIRKGIDDIVDEFNQIDVENQFKSGAQTNHNIDMVNEDYMRKKTAIHSLAQEFSDINLNGIDTTTLANSRDARIGKLIKEHALSGNHRRDNQNQQTSD</sequence>
<comment type="caution">
    <text evidence="2">The sequence shown here is derived from an EMBL/GenBank/DDBJ whole genome shotgun (WGS) entry which is preliminary data.</text>
</comment>
<dbReference type="Proteomes" id="UP000785679">
    <property type="component" value="Unassembled WGS sequence"/>
</dbReference>
<proteinExistence type="predicted"/>
<name>A0A8J8T8B6_HALGN</name>